<organism evidence="2 3">
    <name type="scientific">Arthrobotrys conoides</name>
    <dbReference type="NCBI Taxonomy" id="74498"/>
    <lineage>
        <taxon>Eukaryota</taxon>
        <taxon>Fungi</taxon>
        <taxon>Dikarya</taxon>
        <taxon>Ascomycota</taxon>
        <taxon>Pezizomycotina</taxon>
        <taxon>Orbiliomycetes</taxon>
        <taxon>Orbiliales</taxon>
        <taxon>Orbiliaceae</taxon>
        <taxon>Arthrobotrys</taxon>
    </lineage>
</organism>
<keyword evidence="3" id="KW-1185">Reference proteome</keyword>
<evidence type="ECO:0000313" key="2">
    <source>
        <dbReference type="EMBL" id="KAK6506372.1"/>
    </source>
</evidence>
<comment type="caution">
    <text evidence="2">The sequence shown here is derived from an EMBL/GenBank/DDBJ whole genome shotgun (WGS) entry which is preliminary data.</text>
</comment>
<sequence length="532" mass="60641">MLFQSLPPELHLQIAKLLKPDCGSLHNLRLAAKSIYHITTEALFEEISIKYGLTRSISQMKSLADSIELRPLVQSLVLPSESFFPISGDFIFPENSKLPWTRNPQSTPDALEPSKKSDTRGNDQAYKSLKSGPEIFYENPSRSWVEFNPRFKKYRQQQDGYINSLVNLIKSLPNLKRIHIAMGIFWESSRMLAWCSLFEETLWKVIADAGVFEIEIEMPEVTKGFLGMLHGYADDSFPSRLPRCWGGGDSQAVVFRSVKSFKINVNAASAEDYLYLLRPKLTGFFSHLPNLTSYSFRNSRLLNSFDLPPPLTTCQKLASLKLSNIKLGEDDSPIYKRFKAAIVECSLLEHLELDTMMIFPTYHMKINSTTIDQTGSHIPYPPITTTCFDVAYEKIGISSDVLTDCFFQGLTWGNVFNFLANSLGRLKRVEVRNLMYGREARYARGLLVRDVLLPTSYKEYFALAREEKRVVEVVSSLRSDYSKLESLKGVVGRRGAEERFCDRGDNRGGGEACEHKYWNLVDWVLFRDLGEI</sequence>
<dbReference type="Proteomes" id="UP001307849">
    <property type="component" value="Unassembled WGS sequence"/>
</dbReference>
<name>A0AAN8RNH1_9PEZI</name>
<evidence type="ECO:0000256" key="1">
    <source>
        <dbReference type="SAM" id="MobiDB-lite"/>
    </source>
</evidence>
<gene>
    <name evidence="2" type="ORF">TWF506_011287</name>
</gene>
<feature type="compositionally biased region" description="Basic and acidic residues" evidence="1">
    <location>
        <begin position="112"/>
        <end position="121"/>
    </location>
</feature>
<evidence type="ECO:0000313" key="3">
    <source>
        <dbReference type="Proteomes" id="UP001307849"/>
    </source>
</evidence>
<dbReference type="EMBL" id="JAVHJM010000009">
    <property type="protein sequence ID" value="KAK6506372.1"/>
    <property type="molecule type" value="Genomic_DNA"/>
</dbReference>
<protein>
    <submittedName>
        <fullName evidence="2">Uncharacterized protein</fullName>
    </submittedName>
</protein>
<dbReference type="SUPFAM" id="SSF52047">
    <property type="entry name" value="RNI-like"/>
    <property type="match status" value="1"/>
</dbReference>
<feature type="region of interest" description="Disordered" evidence="1">
    <location>
        <begin position="99"/>
        <end position="124"/>
    </location>
</feature>
<reference evidence="2 3" key="1">
    <citation type="submission" date="2019-10" db="EMBL/GenBank/DDBJ databases">
        <authorList>
            <person name="Palmer J.M."/>
        </authorList>
    </citation>
    <scope>NUCLEOTIDE SEQUENCE [LARGE SCALE GENOMIC DNA]</scope>
    <source>
        <strain evidence="2 3">TWF506</strain>
    </source>
</reference>
<accession>A0AAN8RNH1</accession>
<proteinExistence type="predicted"/>
<dbReference type="AlphaFoldDB" id="A0AAN8RNH1"/>